<dbReference type="Pfam" id="PF01484">
    <property type="entry name" value="Col_cuticle_N"/>
    <property type="match status" value="1"/>
</dbReference>
<dbReference type="InterPro" id="IPR002486">
    <property type="entry name" value="Col_cuticle_N"/>
</dbReference>
<feature type="region of interest" description="Disordered" evidence="2">
    <location>
        <begin position="212"/>
        <end position="312"/>
    </location>
</feature>
<keyword evidence="1" id="KW-0677">Repeat</keyword>
<dbReference type="Proteomes" id="UP000053766">
    <property type="component" value="Unassembled WGS sequence"/>
</dbReference>
<dbReference type="Pfam" id="PF01391">
    <property type="entry name" value="Collagen"/>
    <property type="match status" value="1"/>
</dbReference>
<gene>
    <name evidence="5" type="ORF">DICVIV_07570</name>
</gene>
<name>A0A0D8XPA4_DICVI</name>
<evidence type="ECO:0000313" key="6">
    <source>
        <dbReference type="Proteomes" id="UP000053766"/>
    </source>
</evidence>
<dbReference type="GO" id="GO:0005581">
    <property type="term" value="C:collagen trimer"/>
    <property type="evidence" value="ECO:0007669"/>
    <property type="project" value="UniProtKB-KW"/>
</dbReference>
<dbReference type="AlphaFoldDB" id="A0A0D8XPA4"/>
<evidence type="ECO:0000256" key="3">
    <source>
        <dbReference type="SAM" id="Phobius"/>
    </source>
</evidence>
<feature type="domain" description="Nematode cuticle collagen N-terminal" evidence="4">
    <location>
        <begin position="43"/>
        <end position="95"/>
    </location>
</feature>
<protein>
    <submittedName>
        <fullName evidence="5">Nematode cuticle collagen domain protein</fullName>
    </submittedName>
</protein>
<evidence type="ECO:0000313" key="5">
    <source>
        <dbReference type="EMBL" id="KJH46360.1"/>
    </source>
</evidence>
<dbReference type="InterPro" id="IPR008160">
    <property type="entry name" value="Collagen"/>
</dbReference>
<keyword evidence="6" id="KW-1185">Reference proteome</keyword>
<dbReference type="EMBL" id="KN716356">
    <property type="protein sequence ID" value="KJH46360.1"/>
    <property type="molecule type" value="Genomic_DNA"/>
</dbReference>
<dbReference type="SMART" id="SM01088">
    <property type="entry name" value="Col_cuticle_N"/>
    <property type="match status" value="1"/>
</dbReference>
<feature type="compositionally biased region" description="Low complexity" evidence="2">
    <location>
        <begin position="334"/>
        <end position="346"/>
    </location>
</feature>
<organism evidence="5 6">
    <name type="scientific">Dictyocaulus viviparus</name>
    <name type="common">Bovine lungworm</name>
    <dbReference type="NCBI Taxonomy" id="29172"/>
    <lineage>
        <taxon>Eukaryota</taxon>
        <taxon>Metazoa</taxon>
        <taxon>Ecdysozoa</taxon>
        <taxon>Nematoda</taxon>
        <taxon>Chromadorea</taxon>
        <taxon>Rhabditida</taxon>
        <taxon>Rhabditina</taxon>
        <taxon>Rhabditomorpha</taxon>
        <taxon>Strongyloidea</taxon>
        <taxon>Metastrongylidae</taxon>
        <taxon>Dictyocaulus</taxon>
    </lineage>
</organism>
<reference evidence="6" key="2">
    <citation type="journal article" date="2016" name="Sci. Rep.">
        <title>Dictyocaulus viviparus genome, variome and transcriptome elucidate lungworm biology and support future intervention.</title>
        <authorList>
            <person name="McNulty S.N."/>
            <person name="Strube C."/>
            <person name="Rosa B.A."/>
            <person name="Martin J.C."/>
            <person name="Tyagi R."/>
            <person name="Choi Y.J."/>
            <person name="Wang Q."/>
            <person name="Hallsworth Pepin K."/>
            <person name="Zhang X."/>
            <person name="Ozersky P."/>
            <person name="Wilson R.K."/>
            <person name="Sternberg P.W."/>
            <person name="Gasser R.B."/>
            <person name="Mitreva M."/>
        </authorList>
    </citation>
    <scope>NUCLEOTIDE SEQUENCE [LARGE SCALE GENOMIC DNA]</scope>
    <source>
        <strain evidence="6">HannoverDv2000</strain>
    </source>
</reference>
<keyword evidence="3" id="KW-1133">Transmembrane helix</keyword>
<dbReference type="STRING" id="29172.A0A0D8XPA4"/>
<sequence>MIGFPSVLAGLLHALPSVPLGDVVSKMDYLRLSEGRQMFSARSAGVVACVCSTAAFFSCLLYLPALLMKIQAINDQLRIDSDEFRVMADLTWNELKNARFGDVARSKRQNYGESPRRTYTLHSSYAKENSFVEANPSCNCQANNQCPPGPPGLPGKPGVDGEPGRPGKPGAPGLSGIAPPVMIDAVSDDRKLFCLIGHPINFKEEQGCRICPHGPNGPPGPPGEPGPMGSEGMPGSPGRPGEPGREGYPGQPGIPGESGKPGRPGEQGAPGRNGTHGVKGPIGEKGEPGPQGQKGPAGYPGRDGQRGNDVGCARLSSTFLGEVGSPGPLGQMGMPGEPGQQGIPGAPGQPGPDASYCKCPERSLGVNKYNRPQQVTPSPTYVPSANAPPAIPAYDTAAEAPANPYRKWKWLH</sequence>
<keyword evidence="3" id="KW-0812">Transmembrane</keyword>
<feature type="transmembrane region" description="Helical" evidence="3">
    <location>
        <begin position="45"/>
        <end position="68"/>
    </location>
</feature>
<dbReference type="PANTHER" id="PTHR24637:SF294">
    <property type="entry name" value="NEMATODE CUTICLE COLLAGEN N-TERMINAL DOMAIN-CONTAINING PROTEIN"/>
    <property type="match status" value="1"/>
</dbReference>
<dbReference type="OrthoDB" id="10037288at2759"/>
<feature type="compositionally biased region" description="Low complexity" evidence="2">
    <location>
        <begin position="227"/>
        <end position="236"/>
    </location>
</feature>
<keyword evidence="3" id="KW-0472">Membrane</keyword>
<dbReference type="Gene3D" id="1.20.5.320">
    <property type="entry name" value="6-Phosphogluconate Dehydrogenase, domain 3"/>
    <property type="match status" value="1"/>
</dbReference>
<evidence type="ECO:0000256" key="2">
    <source>
        <dbReference type="SAM" id="MobiDB-lite"/>
    </source>
</evidence>
<feature type="compositionally biased region" description="Pro residues" evidence="2">
    <location>
        <begin position="215"/>
        <end position="225"/>
    </location>
</feature>
<accession>A0A0D8XPA4</accession>
<feature type="compositionally biased region" description="Low complexity" evidence="2">
    <location>
        <begin position="288"/>
        <end position="300"/>
    </location>
</feature>
<feature type="region of interest" description="Disordered" evidence="2">
    <location>
        <begin position="334"/>
        <end position="354"/>
    </location>
</feature>
<evidence type="ECO:0000259" key="4">
    <source>
        <dbReference type="SMART" id="SM01088"/>
    </source>
</evidence>
<evidence type="ECO:0000256" key="1">
    <source>
        <dbReference type="ARBA" id="ARBA00022737"/>
    </source>
</evidence>
<keyword evidence="5" id="KW-0176">Collagen</keyword>
<reference evidence="5 6" key="1">
    <citation type="submission" date="2013-11" db="EMBL/GenBank/DDBJ databases">
        <title>Draft genome of the bovine lungworm Dictyocaulus viviparus.</title>
        <authorList>
            <person name="Mitreva M."/>
        </authorList>
    </citation>
    <scope>NUCLEOTIDE SEQUENCE [LARGE SCALE GENOMIC DNA]</scope>
    <source>
        <strain evidence="5 6">HannoverDv2000</strain>
    </source>
</reference>
<feature type="region of interest" description="Disordered" evidence="2">
    <location>
        <begin position="149"/>
        <end position="176"/>
    </location>
</feature>
<dbReference type="GO" id="GO:0042302">
    <property type="term" value="F:structural constituent of cuticle"/>
    <property type="evidence" value="ECO:0007669"/>
    <property type="project" value="InterPro"/>
</dbReference>
<dbReference type="PANTHER" id="PTHR24637">
    <property type="entry name" value="COLLAGEN"/>
    <property type="match status" value="1"/>
</dbReference>
<proteinExistence type="predicted"/>